<accession>A0A5C7C4Z5</accession>
<dbReference type="EMBL" id="VOUQ01000010">
    <property type="protein sequence ID" value="TXE30627.1"/>
    <property type="molecule type" value="Genomic_DNA"/>
</dbReference>
<dbReference type="Proteomes" id="UP000321126">
    <property type="component" value="Unassembled WGS sequence"/>
</dbReference>
<organism evidence="1 2">
    <name type="scientific">Serratia marcescens</name>
    <dbReference type="NCBI Taxonomy" id="615"/>
    <lineage>
        <taxon>Bacteria</taxon>
        <taxon>Pseudomonadati</taxon>
        <taxon>Pseudomonadota</taxon>
        <taxon>Gammaproteobacteria</taxon>
        <taxon>Enterobacterales</taxon>
        <taxon>Yersiniaceae</taxon>
        <taxon>Serratia</taxon>
    </lineage>
</organism>
<name>A0A5C7C4Z5_SERMA</name>
<dbReference type="AlphaFoldDB" id="A0A5C7C4Z5"/>
<comment type="caution">
    <text evidence="1">The sequence shown here is derived from an EMBL/GenBank/DDBJ whole genome shotgun (WGS) entry which is preliminary data.</text>
</comment>
<sequence>MSKHRGMLANDDESKTLHAPTMARSRGQLGSAYAPGAFFTFEGGLGACISIPDLSATEDDAPIQPETKSQIVLRLQEIWQSWFARAYEIGTGEREIDPRLCLDESLLKGSVVVPLGGDSLSFLSPLRMGYSPAPLTFVCNKCRLFRNFESVHQLAGSMGELHKARCTAAEAKGGCEWRQVDVIFVHWSGEWMPVTPGRWEWDERNNAIRLYGEECKVCGGQDFKLNTDSPRIGQWHFYCANPKCGHKGSSSWRQNDRFTTGIFRNQPGIPVARRRMEPISYRASSAYYAQSEQFVLFPESEHHLITMLEPQHETELATFICTQFRFGGRKLSTEEMKSTLLAAGENSEWISYENWMKVRELEKDNPTILKIADDEINKLITRWTTSTPPLLRPNADLPSAVKERLRQRSEYTSRFDPFILAVEHEALNRGKLSAPGDAGRAKFVRFNHLDKDLAPKNVKIKAIQESETKRLMSKLGIADMGLIREFDLCRFTHGYTRVSATPVLNRHNQDMPVRLKLFEPLRNGKRPIYVVTQANEALYVRLDPVVVYKWLQSIGVLDLPEWDESNSIKLGGKILEVTQPFGRYFSLLKEDEASTYRYIYTLLHTYAHTLMKNVAELSGLDLGSMGEYIFPLDFAFVVYRNGTTMDLGNLSSLWRNENNRFLARLLENSTHRCNSGRLCDSTGGACPDCIMIPETSCLAQNQLLSRAVLKGGHPPREDATHKGQRIKGFLEIVNDIDEK</sequence>
<reference evidence="1 2" key="1">
    <citation type="submission" date="2019-07" db="EMBL/GenBank/DDBJ databases">
        <title>Serratia strains were isolated from fresh produce.</title>
        <authorList>
            <person name="Cho G.-S."/>
            <person name="Stein M."/>
            <person name="Lee W."/>
            <person name="Suh S.H."/>
            <person name="Franz C.M.A.P."/>
        </authorList>
    </citation>
    <scope>NUCLEOTIDE SEQUENCE [LARGE SCALE GENOMIC DNA]</scope>
    <source>
        <strain evidence="1 2">S16</strain>
    </source>
</reference>
<evidence type="ECO:0000313" key="1">
    <source>
        <dbReference type="EMBL" id="TXE30627.1"/>
    </source>
</evidence>
<dbReference type="RefSeq" id="WP_147881876.1">
    <property type="nucleotide sequence ID" value="NZ_CP061075.1"/>
</dbReference>
<evidence type="ECO:0000313" key="2">
    <source>
        <dbReference type="Proteomes" id="UP000321126"/>
    </source>
</evidence>
<evidence type="ECO:0008006" key="3">
    <source>
        <dbReference type="Google" id="ProtNLM"/>
    </source>
</evidence>
<protein>
    <recommendedName>
        <fullName evidence="3">DUF1998 domain-containing protein</fullName>
    </recommendedName>
</protein>
<gene>
    <name evidence="1" type="ORF">FOT62_18860</name>
</gene>
<proteinExistence type="predicted"/>